<dbReference type="EMBL" id="FM211192">
    <property type="protein sequence ID" value="CAR70681.1"/>
    <property type="molecule type" value="Genomic_DNA"/>
</dbReference>
<evidence type="ECO:0000313" key="2">
    <source>
        <dbReference type="EMBL" id="CAR70681.1"/>
    </source>
</evidence>
<evidence type="ECO:0000259" key="1">
    <source>
        <dbReference type="Pfam" id="PF18878"/>
    </source>
</evidence>
<name>A0A0H3MPP9_MYCLB</name>
<dbReference type="Proteomes" id="UP000006900">
    <property type="component" value="Chromosome"/>
</dbReference>
<dbReference type="InterPro" id="IPR043641">
    <property type="entry name" value="PPE-PPW_C"/>
</dbReference>
<dbReference type="Pfam" id="PF18878">
    <property type="entry name" value="PPE-PPW"/>
    <property type="match status" value="1"/>
</dbReference>
<proteinExistence type="predicted"/>
<dbReference type="HOGENOM" id="CLU_2585909_0_0_11"/>
<feature type="domain" description="PPE-PPW subfamily C-terminal" evidence="1">
    <location>
        <begin position="40"/>
        <end position="80"/>
    </location>
</feature>
<organism evidence="2 3">
    <name type="scientific">Mycobacterium leprae (strain Br4923)</name>
    <dbReference type="NCBI Taxonomy" id="561304"/>
    <lineage>
        <taxon>Bacteria</taxon>
        <taxon>Bacillati</taxon>
        <taxon>Actinomycetota</taxon>
        <taxon>Actinomycetes</taxon>
        <taxon>Mycobacteriales</taxon>
        <taxon>Mycobacteriaceae</taxon>
        <taxon>Mycobacterium</taxon>
    </lineage>
</organism>
<evidence type="ECO:0000313" key="3">
    <source>
        <dbReference type="Proteomes" id="UP000006900"/>
    </source>
</evidence>
<gene>
    <name evidence="2" type="ordered locus">MLBr00588</name>
</gene>
<dbReference type="AlphaFoldDB" id="A0A0H3MPP9"/>
<dbReference type="KEGG" id="mlb:MLBr00588"/>
<sequence length="80" mass="8505">MVIGSLDILFLAARPVQLTRTAGQQNDVFVVVAALIEECEHWGLWGPAAKETVVQPARLCTLSGDGFGAGPRVAMLPGTW</sequence>
<protein>
    <recommendedName>
        <fullName evidence="1">PPE-PPW subfamily C-terminal domain-containing protein</fullName>
    </recommendedName>
</protein>
<reference evidence="2 3" key="1">
    <citation type="journal article" date="2009" name="Nat. Genet.">
        <title>Comparative genomic and phylogeographic analysis of Mycobacterium leprae.</title>
        <authorList>
            <person name="Monot M."/>
            <person name="Honore N."/>
            <person name="Garnier T."/>
            <person name="Zidane N."/>
            <person name="Sherafi D."/>
            <person name="Paniz-Mondolfi A."/>
            <person name="Matsuoka M."/>
            <person name="Taylor G.M."/>
            <person name="Donoghue H.D."/>
            <person name="Bouwman A."/>
            <person name="Mays S."/>
            <person name="Watson C."/>
            <person name="Lockwood D."/>
            <person name="Khamispour A."/>
            <person name="Dowlati Y."/>
            <person name="Jianping S."/>
            <person name="Rea T.H."/>
            <person name="Vera-Cabrera L."/>
            <person name="Stefani M.M."/>
            <person name="Banu S."/>
            <person name="Macdonald M."/>
            <person name="Sapkota B.R."/>
            <person name="Spencer J.S."/>
            <person name="Thomas J."/>
            <person name="Harshman K."/>
            <person name="Singh P."/>
            <person name="Busso P."/>
            <person name="Gattiker A."/>
            <person name="Rougemont J."/>
            <person name="Brennan P.J."/>
            <person name="Cole S.T."/>
        </authorList>
    </citation>
    <scope>NUCLEOTIDE SEQUENCE [LARGE SCALE GENOMIC DNA]</scope>
    <source>
        <strain evidence="3">Br4923</strain>
    </source>
</reference>
<accession>A0A0H3MPP9</accession>